<organism evidence="1 2">
    <name type="scientific">Cylindrotheca closterium</name>
    <dbReference type="NCBI Taxonomy" id="2856"/>
    <lineage>
        <taxon>Eukaryota</taxon>
        <taxon>Sar</taxon>
        <taxon>Stramenopiles</taxon>
        <taxon>Ochrophyta</taxon>
        <taxon>Bacillariophyta</taxon>
        <taxon>Bacillariophyceae</taxon>
        <taxon>Bacillariophycidae</taxon>
        <taxon>Bacillariales</taxon>
        <taxon>Bacillariaceae</taxon>
        <taxon>Cylindrotheca</taxon>
    </lineage>
</organism>
<proteinExistence type="predicted"/>
<comment type="caution">
    <text evidence="1">The sequence shown here is derived from an EMBL/GenBank/DDBJ whole genome shotgun (WGS) entry which is preliminary data.</text>
</comment>
<reference evidence="1" key="1">
    <citation type="submission" date="2023-08" db="EMBL/GenBank/DDBJ databases">
        <authorList>
            <person name="Audoor S."/>
            <person name="Bilcke G."/>
        </authorList>
    </citation>
    <scope>NUCLEOTIDE SEQUENCE</scope>
</reference>
<name>A0AAD2FI18_9STRA</name>
<gene>
    <name evidence="1" type="ORF">CYCCA115_LOCUS7855</name>
</gene>
<keyword evidence="2" id="KW-1185">Reference proteome</keyword>
<evidence type="ECO:0000313" key="1">
    <source>
        <dbReference type="EMBL" id="CAJ1942254.1"/>
    </source>
</evidence>
<dbReference type="EMBL" id="CAKOGP040001112">
    <property type="protein sequence ID" value="CAJ1942254.1"/>
    <property type="molecule type" value="Genomic_DNA"/>
</dbReference>
<dbReference type="Proteomes" id="UP001295423">
    <property type="component" value="Unassembled WGS sequence"/>
</dbReference>
<dbReference type="AlphaFoldDB" id="A0AAD2FI18"/>
<sequence>MVPAELLTAETKTRAAHNPKRPSITFAETVHVYSTTALHDYTDEEYRACWYSSEEYNKIEKEMLGQFKQLQDGCPFDAISCSRGLEQYLTVNASLKQSNKSKAQQIVLDEQDRQLEVEKNDENAISKAYQDVSSSCHLLWAAVLGHRDQQDAAQAYNDGDEDEILVAESSNSTLDKSLDGPEPLIPLLKVVVGVESPHGSRVALVSSQMLPLNMKYPFIGRRK</sequence>
<accession>A0AAD2FI18</accession>
<evidence type="ECO:0000313" key="2">
    <source>
        <dbReference type="Proteomes" id="UP001295423"/>
    </source>
</evidence>
<protein>
    <submittedName>
        <fullName evidence="1">Uncharacterized protein</fullName>
    </submittedName>
</protein>